<reference evidence="1 2" key="1">
    <citation type="journal article" date="2024" name="G3 (Bethesda)">
        <title>Genome assembly of Hibiscus sabdariffa L. provides insights into metabolisms of medicinal natural products.</title>
        <authorList>
            <person name="Kim T."/>
        </authorList>
    </citation>
    <scope>NUCLEOTIDE SEQUENCE [LARGE SCALE GENOMIC DNA]</scope>
    <source>
        <strain evidence="1">TK-2024</strain>
        <tissue evidence="1">Old leaves</tissue>
    </source>
</reference>
<comment type="caution">
    <text evidence="1">The sequence shown here is derived from an EMBL/GenBank/DDBJ whole genome shotgun (WGS) entry which is preliminary data.</text>
</comment>
<sequence length="158" mass="17491">MQEGSSITQHIIKMNAMAKELELEGVNLPKELLSVVLLESLPESRDDVVTSITMDLGKDEEALRLDNICIRLMNARDVNELFKSRDNDESSSRFGDDRVNGKSVGVTGGIVISTWRATGFWDANVPSIGSGCLCCYGFHEVRKHQFYCSCAQLAIGQF</sequence>
<name>A0ABR2DV02_9ROSI</name>
<evidence type="ECO:0000313" key="1">
    <source>
        <dbReference type="EMBL" id="KAK8547483.1"/>
    </source>
</evidence>
<gene>
    <name evidence="1" type="ORF">V6N12_031620</name>
</gene>
<proteinExistence type="predicted"/>
<evidence type="ECO:0000313" key="2">
    <source>
        <dbReference type="Proteomes" id="UP001472677"/>
    </source>
</evidence>
<dbReference type="Pfam" id="PF14223">
    <property type="entry name" value="Retrotran_gag_2"/>
    <property type="match status" value="1"/>
</dbReference>
<keyword evidence="2" id="KW-1185">Reference proteome</keyword>
<organism evidence="1 2">
    <name type="scientific">Hibiscus sabdariffa</name>
    <name type="common">roselle</name>
    <dbReference type="NCBI Taxonomy" id="183260"/>
    <lineage>
        <taxon>Eukaryota</taxon>
        <taxon>Viridiplantae</taxon>
        <taxon>Streptophyta</taxon>
        <taxon>Embryophyta</taxon>
        <taxon>Tracheophyta</taxon>
        <taxon>Spermatophyta</taxon>
        <taxon>Magnoliopsida</taxon>
        <taxon>eudicotyledons</taxon>
        <taxon>Gunneridae</taxon>
        <taxon>Pentapetalae</taxon>
        <taxon>rosids</taxon>
        <taxon>malvids</taxon>
        <taxon>Malvales</taxon>
        <taxon>Malvaceae</taxon>
        <taxon>Malvoideae</taxon>
        <taxon>Hibiscus</taxon>
    </lineage>
</organism>
<dbReference type="EMBL" id="JBBPBM010000022">
    <property type="protein sequence ID" value="KAK8547483.1"/>
    <property type="molecule type" value="Genomic_DNA"/>
</dbReference>
<dbReference type="Proteomes" id="UP001472677">
    <property type="component" value="Unassembled WGS sequence"/>
</dbReference>
<protein>
    <submittedName>
        <fullName evidence="1">Uncharacterized protein</fullName>
    </submittedName>
</protein>
<accession>A0ABR2DV02</accession>